<feature type="transmembrane region" description="Helical" evidence="5">
    <location>
        <begin position="140"/>
        <end position="163"/>
    </location>
</feature>
<dbReference type="Pfam" id="PF13903">
    <property type="entry name" value="Claudin_2"/>
    <property type="match status" value="1"/>
</dbReference>
<proteinExistence type="predicted"/>
<sequence length="258" mass="28168">MTSPLIILVASAVITGAFGSLFILLAIAVDTWQEVYYDTSVFSPYTTSNSSSIQITLASSSTSFITFKEEQSDGSWITYYLYNTYSGVWRVCDTLSDSARAELASLGDNKNECYNFVSEYDEESSSLPENGKSIARLQNSAASCFIVSIIDLVAAAGVGVIALTQKQVAACMVTGVLYCMAGLFTVFGLAIFHTKHYYETYMCHALETLPSFACTARVVQINWASPLAWVGVVICVIATVLWLFLTRAIRVIKAKTML</sequence>
<evidence type="ECO:0000256" key="2">
    <source>
        <dbReference type="ARBA" id="ARBA00022692"/>
    </source>
</evidence>
<evidence type="ECO:0000256" key="5">
    <source>
        <dbReference type="SAM" id="Phobius"/>
    </source>
</evidence>
<reference evidence="6 7" key="1">
    <citation type="journal article" date="2017" name="Nat. Ecol. Evol.">
        <title>Scallop genome provides insights into evolution of bilaterian karyotype and development.</title>
        <authorList>
            <person name="Wang S."/>
            <person name="Zhang J."/>
            <person name="Jiao W."/>
            <person name="Li J."/>
            <person name="Xun X."/>
            <person name="Sun Y."/>
            <person name="Guo X."/>
            <person name="Huan P."/>
            <person name="Dong B."/>
            <person name="Zhang L."/>
            <person name="Hu X."/>
            <person name="Sun X."/>
            <person name="Wang J."/>
            <person name="Zhao C."/>
            <person name="Wang Y."/>
            <person name="Wang D."/>
            <person name="Huang X."/>
            <person name="Wang R."/>
            <person name="Lv J."/>
            <person name="Li Y."/>
            <person name="Zhang Z."/>
            <person name="Liu B."/>
            <person name="Lu W."/>
            <person name="Hui Y."/>
            <person name="Liang J."/>
            <person name="Zhou Z."/>
            <person name="Hou R."/>
            <person name="Li X."/>
            <person name="Liu Y."/>
            <person name="Li H."/>
            <person name="Ning X."/>
            <person name="Lin Y."/>
            <person name="Zhao L."/>
            <person name="Xing Q."/>
            <person name="Dou J."/>
            <person name="Li Y."/>
            <person name="Mao J."/>
            <person name="Guo H."/>
            <person name="Dou H."/>
            <person name="Li T."/>
            <person name="Mu C."/>
            <person name="Jiang W."/>
            <person name="Fu Q."/>
            <person name="Fu X."/>
            <person name="Miao Y."/>
            <person name="Liu J."/>
            <person name="Yu Q."/>
            <person name="Li R."/>
            <person name="Liao H."/>
            <person name="Li X."/>
            <person name="Kong Y."/>
            <person name="Jiang Z."/>
            <person name="Chourrout D."/>
            <person name="Li R."/>
            <person name="Bao Z."/>
        </authorList>
    </citation>
    <scope>NUCLEOTIDE SEQUENCE [LARGE SCALE GENOMIC DNA]</scope>
    <source>
        <strain evidence="6 7">PY_sf001</strain>
    </source>
</reference>
<feature type="transmembrane region" description="Helical" evidence="5">
    <location>
        <begin position="227"/>
        <end position="245"/>
    </location>
</feature>
<comment type="caution">
    <text evidence="6">The sequence shown here is derived from an EMBL/GenBank/DDBJ whole genome shotgun (WGS) entry which is preliminary data.</text>
</comment>
<name>A0A210Q0W6_MIZYE</name>
<feature type="transmembrane region" description="Helical" evidence="5">
    <location>
        <begin position="170"/>
        <end position="192"/>
    </location>
</feature>
<evidence type="ECO:0000256" key="1">
    <source>
        <dbReference type="ARBA" id="ARBA00004141"/>
    </source>
</evidence>
<evidence type="ECO:0000256" key="3">
    <source>
        <dbReference type="ARBA" id="ARBA00022989"/>
    </source>
</evidence>
<keyword evidence="7" id="KW-1185">Reference proteome</keyword>
<evidence type="ECO:0000313" key="7">
    <source>
        <dbReference type="Proteomes" id="UP000242188"/>
    </source>
</evidence>
<evidence type="ECO:0000256" key="4">
    <source>
        <dbReference type="ARBA" id="ARBA00023136"/>
    </source>
</evidence>
<keyword evidence="4 5" id="KW-0472">Membrane</keyword>
<comment type="subcellular location">
    <subcellularLocation>
        <location evidence="1">Membrane</location>
        <topology evidence="1">Multi-pass membrane protein</topology>
    </subcellularLocation>
</comment>
<keyword evidence="2 5" id="KW-0812">Transmembrane</keyword>
<evidence type="ECO:0000313" key="6">
    <source>
        <dbReference type="EMBL" id="OWF42393.1"/>
    </source>
</evidence>
<dbReference type="InterPro" id="IPR004031">
    <property type="entry name" value="PMP22/EMP/MP20/Claudin"/>
</dbReference>
<dbReference type="EMBL" id="NEDP02005287">
    <property type="protein sequence ID" value="OWF42393.1"/>
    <property type="molecule type" value="Genomic_DNA"/>
</dbReference>
<dbReference type="OrthoDB" id="6419888at2759"/>
<dbReference type="Gene3D" id="1.20.140.150">
    <property type="match status" value="1"/>
</dbReference>
<organism evidence="6 7">
    <name type="scientific">Mizuhopecten yessoensis</name>
    <name type="common">Japanese scallop</name>
    <name type="synonym">Patinopecten yessoensis</name>
    <dbReference type="NCBI Taxonomy" id="6573"/>
    <lineage>
        <taxon>Eukaryota</taxon>
        <taxon>Metazoa</taxon>
        <taxon>Spiralia</taxon>
        <taxon>Lophotrochozoa</taxon>
        <taxon>Mollusca</taxon>
        <taxon>Bivalvia</taxon>
        <taxon>Autobranchia</taxon>
        <taxon>Pteriomorphia</taxon>
        <taxon>Pectinida</taxon>
        <taxon>Pectinoidea</taxon>
        <taxon>Pectinidae</taxon>
        <taxon>Mizuhopecten</taxon>
    </lineage>
</organism>
<keyword evidence="3 5" id="KW-1133">Transmembrane helix</keyword>
<protein>
    <recommendedName>
        <fullName evidence="8">Claudin domain-containing protein 1</fullName>
    </recommendedName>
</protein>
<dbReference type="AlphaFoldDB" id="A0A210Q0W6"/>
<dbReference type="GO" id="GO:0016020">
    <property type="term" value="C:membrane"/>
    <property type="evidence" value="ECO:0007669"/>
    <property type="project" value="UniProtKB-SubCell"/>
</dbReference>
<evidence type="ECO:0008006" key="8">
    <source>
        <dbReference type="Google" id="ProtNLM"/>
    </source>
</evidence>
<dbReference type="Proteomes" id="UP000242188">
    <property type="component" value="Unassembled WGS sequence"/>
</dbReference>
<feature type="transmembrane region" description="Helical" evidence="5">
    <location>
        <begin position="7"/>
        <end position="29"/>
    </location>
</feature>
<gene>
    <name evidence="6" type="ORF">KP79_PYT05158</name>
</gene>
<accession>A0A210Q0W6</accession>